<evidence type="ECO:0000313" key="14">
    <source>
        <dbReference type="EMBL" id="PWJ73540.1"/>
    </source>
</evidence>
<evidence type="ECO:0000256" key="1">
    <source>
        <dbReference type="ARBA" id="ARBA00003408"/>
    </source>
</evidence>
<dbReference type="Pfam" id="PF01554">
    <property type="entry name" value="MatE"/>
    <property type="match status" value="2"/>
</dbReference>
<dbReference type="InterPro" id="IPR048279">
    <property type="entry name" value="MdtK-like"/>
</dbReference>
<comment type="caution">
    <text evidence="14">The sequence shown here is derived from an EMBL/GenBank/DDBJ whole genome shotgun (WGS) entry which is preliminary data.</text>
</comment>
<evidence type="ECO:0000256" key="10">
    <source>
        <dbReference type="ARBA" id="ARBA00023065"/>
    </source>
</evidence>
<evidence type="ECO:0000256" key="3">
    <source>
        <dbReference type="ARBA" id="ARBA00010199"/>
    </source>
</evidence>
<comment type="subcellular location">
    <subcellularLocation>
        <location evidence="2">Cell membrane</location>
        <topology evidence="2">Multi-pass membrane protein</topology>
    </subcellularLocation>
</comment>
<keyword evidence="9 13" id="KW-1133">Transmembrane helix</keyword>
<gene>
    <name evidence="14" type="ORF">C7383_112115</name>
</gene>
<sequence>MAKMKDFTQGNPGKQLLAFSWPLIIAILLQNFYNSADTMVVGKFLGDVAMGAVGCAGTITNVVLMLVTGMTQGAAVVISQYVGAVQETNVKKTLMTSTYIIIALAVVFGIVGLCASSALLDFINVEGEAKVLASQYLRIMFAGTVATALYNMGYVISRSLGDSLSPMIILIFTSVLNIGLNVLFVAGFHMGVAGVAYATVLATVIAAVICWVIIWKRCPMIRPDRTSLKPDREIGKIIFKLGIPSALSSSTGTLGVMAVQSMVNSFTTGSLPVMAAYAAATKIEALVTYPMGGISHGIQVLVGQNVGAGKFERVGQGLKASVKIIAVYSLLCGALLLFGGRTLMSLFTATEATVGIGYKYLVIIAVFVFFNGVSFTLRAVLNGAGDSVASAVFTVVELAARIAGAYILSGYTPLGYIGVFLGTPIGWVITSGAATARFCGGKWKQKRIVKSSSVRTAQES</sequence>
<evidence type="ECO:0000256" key="12">
    <source>
        <dbReference type="ARBA" id="ARBA00031636"/>
    </source>
</evidence>
<evidence type="ECO:0000256" key="4">
    <source>
        <dbReference type="ARBA" id="ARBA00020268"/>
    </source>
</evidence>
<feature type="transmembrane region" description="Helical" evidence="13">
    <location>
        <begin position="194"/>
        <end position="215"/>
    </location>
</feature>
<reference evidence="14 15" key="1">
    <citation type="submission" date="2018-05" db="EMBL/GenBank/DDBJ databases">
        <authorList>
            <person name="Goeker M."/>
            <person name="Huntemann M."/>
            <person name="Clum A."/>
            <person name="Pillay M."/>
            <person name="Palaniappan K."/>
            <person name="Varghese N."/>
            <person name="Mikhailova N."/>
            <person name="Stamatis D."/>
            <person name="Reddy T."/>
            <person name="Daum C."/>
            <person name="Shapiro N."/>
            <person name="Ivanova N."/>
            <person name="Kyrpides N."/>
            <person name="Woyke T."/>
        </authorList>
    </citation>
    <scope>NUCLEOTIDE SEQUENCE [LARGE SCALE GENOMIC DNA]</scope>
    <source>
        <strain evidence="14 15">DSM 26524</strain>
    </source>
</reference>
<name>A0AB73T160_9FIRM</name>
<dbReference type="GO" id="GO:0005886">
    <property type="term" value="C:plasma membrane"/>
    <property type="evidence" value="ECO:0007669"/>
    <property type="project" value="UniProtKB-SubCell"/>
</dbReference>
<keyword evidence="6" id="KW-0050">Antiport</keyword>
<feature type="transmembrane region" description="Helical" evidence="13">
    <location>
        <begin position="135"/>
        <end position="156"/>
    </location>
</feature>
<dbReference type="PANTHER" id="PTHR43298">
    <property type="entry name" value="MULTIDRUG RESISTANCE PROTEIN NORM-RELATED"/>
    <property type="match status" value="1"/>
</dbReference>
<dbReference type="GO" id="GO:0006811">
    <property type="term" value="P:monoatomic ion transport"/>
    <property type="evidence" value="ECO:0007669"/>
    <property type="project" value="UniProtKB-KW"/>
</dbReference>
<evidence type="ECO:0000256" key="6">
    <source>
        <dbReference type="ARBA" id="ARBA00022449"/>
    </source>
</evidence>
<evidence type="ECO:0000256" key="7">
    <source>
        <dbReference type="ARBA" id="ARBA00022475"/>
    </source>
</evidence>
<keyword evidence="7" id="KW-1003">Cell membrane</keyword>
<accession>A0AB73T160</accession>
<dbReference type="PIRSF" id="PIRSF006603">
    <property type="entry name" value="DinF"/>
    <property type="match status" value="1"/>
</dbReference>
<protein>
    <recommendedName>
        <fullName evidence="4">Probable multidrug resistance protein NorM</fullName>
    </recommendedName>
    <alternativeName>
        <fullName evidence="12">Multidrug-efflux transporter</fullName>
    </alternativeName>
</protein>
<feature type="transmembrane region" description="Helical" evidence="13">
    <location>
        <begin position="414"/>
        <end position="440"/>
    </location>
</feature>
<dbReference type="InterPro" id="IPR002528">
    <property type="entry name" value="MATE_fam"/>
</dbReference>
<keyword evidence="8 13" id="KW-0812">Transmembrane</keyword>
<dbReference type="PANTHER" id="PTHR43298:SF2">
    <property type="entry name" value="FMN_FAD EXPORTER YEEO-RELATED"/>
    <property type="match status" value="1"/>
</dbReference>
<evidence type="ECO:0000256" key="9">
    <source>
        <dbReference type="ARBA" id="ARBA00022989"/>
    </source>
</evidence>
<organism evidence="14 15">
    <name type="scientific">Murimonas intestini</name>
    <dbReference type="NCBI Taxonomy" id="1337051"/>
    <lineage>
        <taxon>Bacteria</taxon>
        <taxon>Bacillati</taxon>
        <taxon>Bacillota</taxon>
        <taxon>Clostridia</taxon>
        <taxon>Lachnospirales</taxon>
        <taxon>Lachnospiraceae</taxon>
        <taxon>Murimonas</taxon>
    </lineage>
</organism>
<dbReference type="GO" id="GO:0015297">
    <property type="term" value="F:antiporter activity"/>
    <property type="evidence" value="ECO:0007669"/>
    <property type="project" value="UniProtKB-KW"/>
</dbReference>
<evidence type="ECO:0000256" key="8">
    <source>
        <dbReference type="ARBA" id="ARBA00022692"/>
    </source>
</evidence>
<comment type="similarity">
    <text evidence="3">Belongs to the multi antimicrobial extrusion (MATE) (TC 2.A.66.1) family.</text>
</comment>
<dbReference type="CDD" id="cd13138">
    <property type="entry name" value="MATE_yoeA_like"/>
    <property type="match status" value="1"/>
</dbReference>
<keyword evidence="5" id="KW-0813">Transport</keyword>
<evidence type="ECO:0000256" key="2">
    <source>
        <dbReference type="ARBA" id="ARBA00004651"/>
    </source>
</evidence>
<keyword evidence="10" id="KW-0406">Ion transport</keyword>
<evidence type="ECO:0000256" key="5">
    <source>
        <dbReference type="ARBA" id="ARBA00022448"/>
    </source>
</evidence>
<keyword evidence="15" id="KW-1185">Reference proteome</keyword>
<feature type="transmembrane region" description="Helical" evidence="13">
    <location>
        <begin position="99"/>
        <end position="123"/>
    </location>
</feature>
<dbReference type="InterPro" id="IPR050222">
    <property type="entry name" value="MATE_MdtK"/>
</dbReference>
<dbReference type="EMBL" id="QGGY01000012">
    <property type="protein sequence ID" value="PWJ73540.1"/>
    <property type="molecule type" value="Genomic_DNA"/>
</dbReference>
<dbReference type="GO" id="GO:0042910">
    <property type="term" value="F:xenobiotic transmembrane transporter activity"/>
    <property type="evidence" value="ECO:0007669"/>
    <property type="project" value="InterPro"/>
</dbReference>
<proteinExistence type="inferred from homology"/>
<comment type="function">
    <text evidence="1">Multidrug efflux pump.</text>
</comment>
<evidence type="ECO:0000256" key="13">
    <source>
        <dbReference type="SAM" id="Phobius"/>
    </source>
</evidence>
<feature type="transmembrane region" description="Helical" evidence="13">
    <location>
        <begin position="360"/>
        <end position="381"/>
    </location>
</feature>
<dbReference type="NCBIfam" id="TIGR00797">
    <property type="entry name" value="matE"/>
    <property type="match status" value="1"/>
</dbReference>
<feature type="transmembrane region" description="Helical" evidence="13">
    <location>
        <begin position="48"/>
        <end position="78"/>
    </location>
</feature>
<dbReference type="RefSeq" id="WP_109747720.1">
    <property type="nucleotide sequence ID" value="NZ_JANKBI010000013.1"/>
</dbReference>
<dbReference type="Proteomes" id="UP000245412">
    <property type="component" value="Unassembled WGS sequence"/>
</dbReference>
<feature type="transmembrane region" description="Helical" evidence="13">
    <location>
        <begin position="388"/>
        <end position="408"/>
    </location>
</feature>
<dbReference type="AlphaFoldDB" id="A0AB73T160"/>
<keyword evidence="11 13" id="KW-0472">Membrane</keyword>
<feature type="transmembrane region" description="Helical" evidence="13">
    <location>
        <begin position="168"/>
        <end position="188"/>
    </location>
</feature>
<evidence type="ECO:0000313" key="15">
    <source>
        <dbReference type="Proteomes" id="UP000245412"/>
    </source>
</evidence>
<evidence type="ECO:0000256" key="11">
    <source>
        <dbReference type="ARBA" id="ARBA00023136"/>
    </source>
</evidence>
<feature type="transmembrane region" description="Helical" evidence="13">
    <location>
        <begin position="16"/>
        <end position="33"/>
    </location>
</feature>
<feature type="transmembrane region" description="Helical" evidence="13">
    <location>
        <begin position="320"/>
        <end position="340"/>
    </location>
</feature>